<organism evidence="3 4">
    <name type="scientific">Thelonectria olida</name>
    <dbReference type="NCBI Taxonomy" id="1576542"/>
    <lineage>
        <taxon>Eukaryota</taxon>
        <taxon>Fungi</taxon>
        <taxon>Dikarya</taxon>
        <taxon>Ascomycota</taxon>
        <taxon>Pezizomycotina</taxon>
        <taxon>Sordariomycetes</taxon>
        <taxon>Hypocreomycetidae</taxon>
        <taxon>Hypocreales</taxon>
        <taxon>Nectriaceae</taxon>
        <taxon>Thelonectria</taxon>
    </lineage>
</organism>
<protein>
    <recommendedName>
        <fullName evidence="2">Zn(2)-C6 fungal-type domain-containing protein</fullName>
    </recommendedName>
</protein>
<dbReference type="CDD" id="cd00067">
    <property type="entry name" value="GAL4"/>
    <property type="match status" value="1"/>
</dbReference>
<evidence type="ECO:0000313" key="3">
    <source>
        <dbReference type="EMBL" id="KAH6892616.1"/>
    </source>
</evidence>
<comment type="caution">
    <text evidence="3">The sequence shown here is derived from an EMBL/GenBank/DDBJ whole genome shotgun (WGS) entry which is preliminary data.</text>
</comment>
<dbReference type="PROSITE" id="PS00463">
    <property type="entry name" value="ZN2_CY6_FUNGAL_1"/>
    <property type="match status" value="1"/>
</dbReference>
<dbReference type="GO" id="GO:0000981">
    <property type="term" value="F:DNA-binding transcription factor activity, RNA polymerase II-specific"/>
    <property type="evidence" value="ECO:0007669"/>
    <property type="project" value="InterPro"/>
</dbReference>
<sequence length="367" mass="42177">MSDCPEPTLTTRRKWRTKSRKGCQSCKARKVKCDEQRPSCLNCIKRGTRCDFLTSQTPTPSFVTTPNLELELLHHFTVSTSSTLTTEPQVRELWRVLVPQIGFSTRYILDGVFGLAALHMGRYNPARRDQLLTQATHFHTMSLEQALPLIPAIAPQNGSHLFLFGVLTLIFCLARPKKEDDMLVIGNGVIPEWLYLLRGMDALVEAETAIKSSPVSLIYRTSDDSFGFWKAHSPEDNESLNQLESKIRSLSSQDARKQAVLLEAVDALKRSYTFSSKKFSEHDKLRGFYTWLFKVSDQYLELLKDADSEALCVLAYFSVLLKQLEGYWWLEGWGVHLVRRVYMLLNDEYRLLIRWPVEEIGWVPESY</sequence>
<reference evidence="3 4" key="1">
    <citation type="journal article" date="2021" name="Nat. Commun.">
        <title>Genetic determinants of endophytism in the Arabidopsis root mycobiome.</title>
        <authorList>
            <person name="Mesny F."/>
            <person name="Miyauchi S."/>
            <person name="Thiergart T."/>
            <person name="Pickel B."/>
            <person name="Atanasova L."/>
            <person name="Karlsson M."/>
            <person name="Huettel B."/>
            <person name="Barry K.W."/>
            <person name="Haridas S."/>
            <person name="Chen C."/>
            <person name="Bauer D."/>
            <person name="Andreopoulos W."/>
            <person name="Pangilinan J."/>
            <person name="LaButti K."/>
            <person name="Riley R."/>
            <person name="Lipzen A."/>
            <person name="Clum A."/>
            <person name="Drula E."/>
            <person name="Henrissat B."/>
            <person name="Kohler A."/>
            <person name="Grigoriev I.V."/>
            <person name="Martin F.M."/>
            <person name="Hacquard S."/>
        </authorList>
    </citation>
    <scope>NUCLEOTIDE SEQUENCE [LARGE SCALE GENOMIC DNA]</scope>
    <source>
        <strain evidence="3 4">MPI-CAGE-CH-0241</strain>
    </source>
</reference>
<proteinExistence type="predicted"/>
<keyword evidence="4" id="KW-1185">Reference proteome</keyword>
<keyword evidence="1" id="KW-0539">Nucleus</keyword>
<dbReference type="Proteomes" id="UP000777438">
    <property type="component" value="Unassembled WGS sequence"/>
</dbReference>
<evidence type="ECO:0000313" key="4">
    <source>
        <dbReference type="Proteomes" id="UP000777438"/>
    </source>
</evidence>
<feature type="domain" description="Zn(2)-C6 fungal-type" evidence="2">
    <location>
        <begin position="22"/>
        <end position="52"/>
    </location>
</feature>
<dbReference type="EMBL" id="JAGPYM010000007">
    <property type="protein sequence ID" value="KAH6892616.1"/>
    <property type="molecule type" value="Genomic_DNA"/>
</dbReference>
<dbReference type="PROSITE" id="PS50048">
    <property type="entry name" value="ZN2_CY6_FUNGAL_2"/>
    <property type="match status" value="1"/>
</dbReference>
<dbReference type="Pfam" id="PF00172">
    <property type="entry name" value="Zn_clus"/>
    <property type="match status" value="1"/>
</dbReference>
<dbReference type="AlphaFoldDB" id="A0A9P8W7W2"/>
<dbReference type="SUPFAM" id="SSF57701">
    <property type="entry name" value="Zn2/Cys6 DNA-binding domain"/>
    <property type="match status" value="1"/>
</dbReference>
<evidence type="ECO:0000256" key="1">
    <source>
        <dbReference type="ARBA" id="ARBA00023242"/>
    </source>
</evidence>
<dbReference type="InterPro" id="IPR052400">
    <property type="entry name" value="Zn2-C6_fungal_TF"/>
</dbReference>
<dbReference type="InterPro" id="IPR001138">
    <property type="entry name" value="Zn2Cys6_DnaBD"/>
</dbReference>
<dbReference type="PANTHER" id="PTHR47657:SF7">
    <property type="entry name" value="STEROL REGULATORY ELEMENT-BINDING PROTEIN ECM22"/>
    <property type="match status" value="1"/>
</dbReference>
<evidence type="ECO:0000259" key="2">
    <source>
        <dbReference type="PROSITE" id="PS50048"/>
    </source>
</evidence>
<dbReference type="GO" id="GO:0008270">
    <property type="term" value="F:zinc ion binding"/>
    <property type="evidence" value="ECO:0007669"/>
    <property type="project" value="InterPro"/>
</dbReference>
<name>A0A9P8W7W2_9HYPO</name>
<accession>A0A9P8W7W2</accession>
<dbReference type="Gene3D" id="4.10.240.10">
    <property type="entry name" value="Zn(2)-C6 fungal-type DNA-binding domain"/>
    <property type="match status" value="1"/>
</dbReference>
<dbReference type="InterPro" id="IPR036864">
    <property type="entry name" value="Zn2-C6_fun-type_DNA-bd_sf"/>
</dbReference>
<gene>
    <name evidence="3" type="ORF">B0T10DRAFT_401629</name>
</gene>
<dbReference type="PANTHER" id="PTHR47657">
    <property type="entry name" value="STEROL REGULATORY ELEMENT-BINDING PROTEIN ECM22"/>
    <property type="match status" value="1"/>
</dbReference>
<dbReference type="PRINTS" id="PR00755">
    <property type="entry name" value="AFLATOXINBRP"/>
</dbReference>
<dbReference type="OrthoDB" id="416217at2759"/>
<dbReference type="SMART" id="SM00066">
    <property type="entry name" value="GAL4"/>
    <property type="match status" value="1"/>
</dbReference>